<feature type="binding site" evidence="1">
    <location>
        <begin position="103"/>
        <end position="104"/>
    </location>
    <ligand>
        <name>substrate</name>
    </ligand>
</feature>
<dbReference type="InterPro" id="IPR003448">
    <property type="entry name" value="Mopterin_biosynth_MoaE"/>
</dbReference>
<dbReference type="SUPFAM" id="SSF54690">
    <property type="entry name" value="Molybdopterin synthase subunit MoaE"/>
    <property type="match status" value="1"/>
</dbReference>
<feature type="binding site" evidence="1">
    <location>
        <begin position="126"/>
        <end position="128"/>
    </location>
    <ligand>
        <name>substrate</name>
    </ligand>
</feature>
<organism evidence="2 3">
    <name type="scientific">Owenia fusiformis</name>
    <name type="common">Polychaete worm</name>
    <dbReference type="NCBI Taxonomy" id="6347"/>
    <lineage>
        <taxon>Eukaryota</taxon>
        <taxon>Metazoa</taxon>
        <taxon>Spiralia</taxon>
        <taxon>Lophotrochozoa</taxon>
        <taxon>Annelida</taxon>
        <taxon>Polychaeta</taxon>
        <taxon>Sedentaria</taxon>
        <taxon>Canalipalpata</taxon>
        <taxon>Sabellida</taxon>
        <taxon>Oweniida</taxon>
        <taxon>Oweniidae</taxon>
        <taxon>Owenia</taxon>
    </lineage>
</organism>
<dbReference type="GO" id="GO:0006777">
    <property type="term" value="P:Mo-molybdopterin cofactor biosynthetic process"/>
    <property type="evidence" value="ECO:0007669"/>
    <property type="project" value="UniProtKB-UniRule"/>
</dbReference>
<name>A0A8J1TUM6_OWEFU</name>
<dbReference type="InterPro" id="IPR028888">
    <property type="entry name" value="MOCS2B_euk"/>
</dbReference>
<dbReference type="GO" id="GO:0030366">
    <property type="term" value="F:molybdopterin synthase activity"/>
    <property type="evidence" value="ECO:0007669"/>
    <property type="project" value="UniProtKB-UniRule"/>
</dbReference>
<evidence type="ECO:0000256" key="1">
    <source>
        <dbReference type="HAMAP-Rule" id="MF_03052"/>
    </source>
</evidence>
<keyword evidence="3" id="KW-1185">Reference proteome</keyword>
<comment type="function">
    <text evidence="1">Catalytic subunit of the molybdopterin synthase complex, a complex that catalyzes the conversion of precursor Z into molybdopterin. Acts by mediating the incorporation of 2 sulfur atoms from thiocarboxylated MOCS2A into precursor Z to generate a dithiolene group.</text>
</comment>
<dbReference type="CDD" id="cd00756">
    <property type="entry name" value="MoaE"/>
    <property type="match status" value="1"/>
</dbReference>
<comment type="pathway">
    <text evidence="1">Cofactor biosynthesis; molybdopterin biosynthesis.</text>
</comment>
<dbReference type="GO" id="GO:1990140">
    <property type="term" value="C:molybdopterin synthase complex"/>
    <property type="evidence" value="ECO:0007669"/>
    <property type="project" value="UniProtKB-UniRule"/>
</dbReference>
<dbReference type="Pfam" id="PF02391">
    <property type="entry name" value="MoaE"/>
    <property type="match status" value="1"/>
</dbReference>
<comment type="subcellular location">
    <subcellularLocation>
        <location evidence="1">Cytoplasm</location>
    </subcellularLocation>
</comment>
<gene>
    <name evidence="2" type="ORF">OFUS_LOCUS20613</name>
</gene>
<comment type="subunit">
    <text evidence="1">Heterotetramer; composed of 2 small (MOCS2A) and 2 large (MOCS2B) subunits.</text>
</comment>
<evidence type="ECO:0000313" key="3">
    <source>
        <dbReference type="Proteomes" id="UP000749559"/>
    </source>
</evidence>
<dbReference type="PANTHER" id="PTHR23404">
    <property type="entry name" value="MOLYBDOPTERIN SYNTHASE RELATED"/>
    <property type="match status" value="1"/>
</dbReference>
<dbReference type="OrthoDB" id="5531344at2759"/>
<keyword evidence="1" id="KW-0808">Transferase</keyword>
<accession>A0A8J1TUM6</accession>
<reference evidence="2" key="1">
    <citation type="submission" date="2022-03" db="EMBL/GenBank/DDBJ databases">
        <authorList>
            <person name="Martin C."/>
        </authorList>
    </citation>
    <scope>NUCLEOTIDE SEQUENCE</scope>
</reference>
<keyword evidence="1" id="KW-0963">Cytoplasm</keyword>
<comment type="catalytic activity">
    <reaction evidence="1">
        <text>2 [molybdopterin-synthase sulfur-carrier protein]-C-terminal-Gly-aminoethanethioate + cyclic pyranopterin phosphate + H2O = molybdopterin + 2 [molybdopterin-synthase sulfur-carrier protein]-C-terminal Gly-Gly + 2 H(+)</text>
        <dbReference type="Rhea" id="RHEA:26333"/>
        <dbReference type="Rhea" id="RHEA-COMP:12202"/>
        <dbReference type="Rhea" id="RHEA-COMP:19907"/>
        <dbReference type="ChEBI" id="CHEBI:15377"/>
        <dbReference type="ChEBI" id="CHEBI:15378"/>
        <dbReference type="ChEBI" id="CHEBI:58698"/>
        <dbReference type="ChEBI" id="CHEBI:59648"/>
        <dbReference type="ChEBI" id="CHEBI:90778"/>
        <dbReference type="ChEBI" id="CHEBI:232372"/>
        <dbReference type="EC" id="2.8.1.12"/>
    </reaction>
</comment>
<feature type="binding site" evidence="1">
    <location>
        <position position="119"/>
    </location>
    <ligand>
        <name>substrate</name>
    </ligand>
</feature>
<dbReference type="EC" id="2.8.1.12" evidence="1"/>
<dbReference type="InterPro" id="IPR036563">
    <property type="entry name" value="MoaE_sf"/>
</dbReference>
<dbReference type="HAMAP" id="MF_03052">
    <property type="entry name" value="MOC2B"/>
    <property type="match status" value="1"/>
</dbReference>
<dbReference type="AlphaFoldDB" id="A0A8J1TUM6"/>
<dbReference type="EMBL" id="CAIIXF020000010">
    <property type="protein sequence ID" value="CAH1796172.1"/>
    <property type="molecule type" value="Genomic_DNA"/>
</dbReference>
<comment type="similarity">
    <text evidence="1">Belongs to the MoaE family. MOCS2B subfamily.</text>
</comment>
<proteinExistence type="inferred from homology"/>
<protein>
    <recommendedName>
        <fullName evidence="1">Molybdopterin synthase catalytic subunit</fullName>
        <ecNumber evidence="1">2.8.1.12</ecNumber>
    </recommendedName>
    <alternativeName>
        <fullName evidence="1">Molybdenum cofactor synthesis protein 2 large subunit</fullName>
    </alternativeName>
    <alternativeName>
        <fullName evidence="1">Molybdenum cofactor synthesis protein 2B</fullName>
        <shortName evidence="1">MOCS2B</shortName>
    </alternativeName>
</protein>
<evidence type="ECO:0000313" key="2">
    <source>
        <dbReference type="EMBL" id="CAH1796172.1"/>
    </source>
</evidence>
<comment type="caution">
    <text evidence="2">The sequence shown here is derived from an EMBL/GenBank/DDBJ whole genome shotgun (WGS) entry which is preliminary data.</text>
</comment>
<dbReference type="UniPathway" id="UPA00344"/>
<dbReference type="Gene3D" id="3.90.1170.40">
    <property type="entry name" value="Molybdopterin biosynthesis MoaE subunit"/>
    <property type="match status" value="1"/>
</dbReference>
<keyword evidence="1" id="KW-0501">Molybdenum cofactor biosynthesis</keyword>
<sequence>MDIIEITEESLDGEKHLEIVRRVTQPNTGATSIFMGTTRDFFEDKKVIKLEYEAYESMAKKELKKICEQAREKYAVEKIAVLHRLGEVPVCETSVLIVISAPHRNAAIDATKFVIDTLKATVPIWKKEIYEDGSCNWKENKECSWTGKD</sequence>
<dbReference type="Proteomes" id="UP000749559">
    <property type="component" value="Unassembled WGS sequence"/>
</dbReference>
<dbReference type="FunFam" id="3.90.1170.40:FF:000002">
    <property type="entry name" value="Molybdopterin synthase catalytic subunit"/>
    <property type="match status" value="1"/>
</dbReference>